<proteinExistence type="predicted"/>
<dbReference type="OrthoDB" id="9789943at2"/>
<dbReference type="PANTHER" id="PTHR34351">
    <property type="entry name" value="SLR1927 PROTEIN-RELATED"/>
    <property type="match status" value="1"/>
</dbReference>
<dbReference type="PANTHER" id="PTHR34351:SF2">
    <property type="entry name" value="DUF58 DOMAIN-CONTAINING PROTEIN"/>
    <property type="match status" value="1"/>
</dbReference>
<comment type="caution">
    <text evidence="2">The sequence shown here is derived from an EMBL/GenBank/DDBJ whole genome shotgun (WGS) entry which is preliminary data.</text>
</comment>
<feature type="domain" description="DUF58" evidence="1">
    <location>
        <begin position="191"/>
        <end position="363"/>
    </location>
</feature>
<dbReference type="Proteomes" id="UP000037784">
    <property type="component" value="Unassembled WGS sequence"/>
</dbReference>
<reference evidence="4" key="3">
    <citation type="submission" date="2015-08" db="EMBL/GenBank/DDBJ databases">
        <title>Draft Genome Sequence of a Heterotrophic Facultative Anaerobic Bacterium Ardenticatena maritima Strain 110S.</title>
        <authorList>
            <person name="Kawaichi S."/>
            <person name="Yoshida T."/>
            <person name="Sako Y."/>
            <person name="Nakamura R."/>
        </authorList>
    </citation>
    <scope>NUCLEOTIDE SEQUENCE [LARGE SCALE GENOMIC DNA]</scope>
    <source>
        <strain evidence="4">110S</strain>
    </source>
</reference>
<accession>A0A0M8K8I0</accession>
<dbReference type="EMBL" id="LGKN01000003">
    <property type="protein sequence ID" value="KPL89248.1"/>
    <property type="molecule type" value="Genomic_DNA"/>
</dbReference>
<organism evidence="2 4">
    <name type="scientific">Ardenticatena maritima</name>
    <dbReference type="NCBI Taxonomy" id="872965"/>
    <lineage>
        <taxon>Bacteria</taxon>
        <taxon>Bacillati</taxon>
        <taxon>Chloroflexota</taxon>
        <taxon>Ardenticatenia</taxon>
        <taxon>Ardenticatenales</taxon>
        <taxon>Ardenticatenaceae</taxon>
        <taxon>Ardenticatena</taxon>
    </lineage>
</organism>
<evidence type="ECO:0000313" key="3">
    <source>
        <dbReference type="EMBL" id="KPL89248.1"/>
    </source>
</evidence>
<dbReference type="STRING" id="872965.SE16_01820"/>
<name>A0A0M8K8I0_9CHLR</name>
<dbReference type="EMBL" id="BBZA01000070">
    <property type="protein sequence ID" value="GAP62639.1"/>
    <property type="molecule type" value="Genomic_DNA"/>
</dbReference>
<dbReference type="FunCoup" id="A0A0M8K8I0">
    <property type="interactions" value="87"/>
</dbReference>
<protein>
    <recommendedName>
        <fullName evidence="1">DUF58 domain-containing protein</fullName>
    </recommendedName>
</protein>
<keyword evidence="4" id="KW-1185">Reference proteome</keyword>
<evidence type="ECO:0000313" key="2">
    <source>
        <dbReference type="EMBL" id="GAP62639.1"/>
    </source>
</evidence>
<dbReference type="RefSeq" id="WP_054492544.1">
    <property type="nucleotide sequence ID" value="NZ_BBZA01000070.1"/>
</dbReference>
<gene>
    <name evidence="2" type="ORF">ARMA_1062</name>
    <name evidence="3" type="ORF">SE16_01820</name>
</gene>
<evidence type="ECO:0000313" key="5">
    <source>
        <dbReference type="Proteomes" id="UP000050502"/>
    </source>
</evidence>
<dbReference type="Proteomes" id="UP000050502">
    <property type="component" value="Unassembled WGS sequence"/>
</dbReference>
<dbReference type="Pfam" id="PF01882">
    <property type="entry name" value="DUF58"/>
    <property type="match status" value="1"/>
</dbReference>
<evidence type="ECO:0000313" key="4">
    <source>
        <dbReference type="Proteomes" id="UP000037784"/>
    </source>
</evidence>
<dbReference type="AlphaFoldDB" id="A0A0M8K8I0"/>
<evidence type="ECO:0000259" key="1">
    <source>
        <dbReference type="Pfam" id="PF01882"/>
    </source>
</evidence>
<reference evidence="2 4" key="1">
    <citation type="journal article" date="2015" name="Genome Announc.">
        <title>Draft Genome Sequence of a Heterotrophic Facultative Anaerobic Thermophilic Bacterium, Ardenticatena maritima Strain 110ST.</title>
        <authorList>
            <person name="Kawaichi S."/>
            <person name="Yoshida T."/>
            <person name="Sako Y."/>
            <person name="Nakamura R."/>
        </authorList>
    </citation>
    <scope>NUCLEOTIDE SEQUENCE [LARGE SCALE GENOMIC DNA]</scope>
    <source>
        <strain evidence="2 4">110S</strain>
    </source>
</reference>
<dbReference type="InterPro" id="IPR002881">
    <property type="entry name" value="DUF58"/>
</dbReference>
<sequence>MWQIFVLLVLLLLAAAAFFQVEAFLSVLYLVALVYLLSRLWARQSMRALVFGRRLPQRAFWGETVEGEVWLENKSRLPIAWLDVHESLPVALASGESPHEVVSLLGHERHTITYRLVCRKRGVYTVGPLTVRLGDLFGLVPARIIGGDVDTIIVYPRVVPLAQLGLPAHAPFVGMKNRVPLLHDPSRFVGVRPYAEGDPPRMIHWSASAHLDDLMVKTFEPTIARETLFVLDVDLARYAHGQRYTATELAITAVASMAVHLVQTAQQAVGLLAHGMDGLEQTRTLYWLPVQSGHAHLVHMLELLARIQPADDVSVLPHVRRAIAQLAWGATIVLVTGDVDAATLEHVATWRRLGFHVTLIAVRPGLSVREARRATDLLGVPFYVVWDEHLFALGGVGSAP</sequence>
<dbReference type="InParanoid" id="A0A0M8K8I0"/>
<reference evidence="3 5" key="2">
    <citation type="submission" date="2015-07" db="EMBL/GenBank/DDBJ databases">
        <title>Whole genome sequence of Ardenticatena maritima DSM 23922.</title>
        <authorList>
            <person name="Hemp J."/>
            <person name="Ward L.M."/>
            <person name="Pace L.A."/>
            <person name="Fischer W.W."/>
        </authorList>
    </citation>
    <scope>NUCLEOTIDE SEQUENCE [LARGE SCALE GENOMIC DNA]</scope>
    <source>
        <strain evidence="3 5">110S</strain>
    </source>
</reference>